<gene>
    <name evidence="3" type="ORF">GCM10009547_36120</name>
</gene>
<evidence type="ECO:0000313" key="3">
    <source>
        <dbReference type="EMBL" id="GAA0629255.1"/>
    </source>
</evidence>
<keyword evidence="2" id="KW-1133">Transmembrane helix</keyword>
<accession>A0ABN1H544</accession>
<keyword evidence="2" id="KW-0472">Membrane</keyword>
<dbReference type="InterPro" id="IPR010419">
    <property type="entry name" value="CO_DH_gsu"/>
</dbReference>
<dbReference type="Pfam" id="PF06240">
    <property type="entry name" value="COXG"/>
    <property type="match status" value="1"/>
</dbReference>
<protein>
    <submittedName>
        <fullName evidence="3">SRPBCC family protein</fullName>
    </submittedName>
</protein>
<dbReference type="PANTHER" id="PTHR38588">
    <property type="entry name" value="BLL0334 PROTEIN"/>
    <property type="match status" value="1"/>
</dbReference>
<keyword evidence="2" id="KW-0812">Transmembrane</keyword>
<proteinExistence type="predicted"/>
<keyword evidence="4" id="KW-1185">Reference proteome</keyword>
<evidence type="ECO:0000256" key="2">
    <source>
        <dbReference type="SAM" id="Phobius"/>
    </source>
</evidence>
<dbReference type="Proteomes" id="UP001500957">
    <property type="component" value="Unassembled WGS sequence"/>
</dbReference>
<dbReference type="InterPro" id="IPR023393">
    <property type="entry name" value="START-like_dom_sf"/>
</dbReference>
<dbReference type="CDD" id="cd07823">
    <property type="entry name" value="SRPBCC_5"/>
    <property type="match status" value="1"/>
</dbReference>
<name>A0ABN1H544_9ACTN</name>
<evidence type="ECO:0000256" key="1">
    <source>
        <dbReference type="SAM" id="MobiDB-lite"/>
    </source>
</evidence>
<dbReference type="SUPFAM" id="SSF55961">
    <property type="entry name" value="Bet v1-like"/>
    <property type="match status" value="1"/>
</dbReference>
<reference evidence="3 4" key="1">
    <citation type="journal article" date="2019" name="Int. J. Syst. Evol. Microbiol.">
        <title>The Global Catalogue of Microorganisms (GCM) 10K type strain sequencing project: providing services to taxonomists for standard genome sequencing and annotation.</title>
        <authorList>
            <consortium name="The Broad Institute Genomics Platform"/>
            <consortium name="The Broad Institute Genome Sequencing Center for Infectious Disease"/>
            <person name="Wu L."/>
            <person name="Ma J."/>
        </authorList>
    </citation>
    <scope>NUCLEOTIDE SEQUENCE [LARGE SCALE GENOMIC DNA]</scope>
    <source>
        <strain evidence="3 4">JCM 10671</strain>
    </source>
</reference>
<feature type="compositionally biased region" description="Low complexity" evidence="1">
    <location>
        <begin position="189"/>
        <end position="198"/>
    </location>
</feature>
<dbReference type="PANTHER" id="PTHR38588:SF1">
    <property type="entry name" value="BLL0334 PROTEIN"/>
    <property type="match status" value="1"/>
</dbReference>
<sequence length="256" mass="26356">MELQHEFTVPVPVERAWEILNDVEGIAPCMPGAAVDEVRPAKDGGQVEVDGRVKVKLGPISVTYSGTATFIEVDEAARRLVVKAAGKETRGSGTANATITAVLTDKGESTTVAVTTDLAITGKPAQFARGVMVDVSNKLLGQFVDCLSAKITAPAEPEPAPSIPGYSTPPGETDDADPTGVSAAGGAGRAPASAPESGYSPGSNGTRATPRTIPPQRTEPEAIDLLGTAGTPVLKRLAPLAGVVVLLLFLLARRRK</sequence>
<evidence type="ECO:0000313" key="4">
    <source>
        <dbReference type="Proteomes" id="UP001500957"/>
    </source>
</evidence>
<dbReference type="Gene3D" id="3.30.530.20">
    <property type="match status" value="1"/>
</dbReference>
<feature type="transmembrane region" description="Helical" evidence="2">
    <location>
        <begin position="233"/>
        <end position="252"/>
    </location>
</feature>
<comment type="caution">
    <text evidence="3">The sequence shown here is derived from an EMBL/GenBank/DDBJ whole genome shotgun (WGS) entry which is preliminary data.</text>
</comment>
<dbReference type="EMBL" id="BAAAHE010000035">
    <property type="protein sequence ID" value="GAA0629255.1"/>
    <property type="molecule type" value="Genomic_DNA"/>
</dbReference>
<dbReference type="RefSeq" id="WP_344607309.1">
    <property type="nucleotide sequence ID" value="NZ_BAAAHE010000035.1"/>
</dbReference>
<feature type="region of interest" description="Disordered" evidence="1">
    <location>
        <begin position="154"/>
        <end position="217"/>
    </location>
</feature>
<organism evidence="3 4">
    <name type="scientific">Sporichthya brevicatena</name>
    <dbReference type="NCBI Taxonomy" id="171442"/>
    <lineage>
        <taxon>Bacteria</taxon>
        <taxon>Bacillati</taxon>
        <taxon>Actinomycetota</taxon>
        <taxon>Actinomycetes</taxon>
        <taxon>Sporichthyales</taxon>
        <taxon>Sporichthyaceae</taxon>
        <taxon>Sporichthya</taxon>
    </lineage>
</organism>
<feature type="compositionally biased region" description="Polar residues" evidence="1">
    <location>
        <begin position="200"/>
        <end position="209"/>
    </location>
</feature>